<dbReference type="AlphaFoldDB" id="A0A840ALC6"/>
<comment type="caution">
    <text evidence="5">The sequence shown here is derived from an EMBL/GenBank/DDBJ whole genome shotgun (WGS) entry which is preliminary data.</text>
</comment>
<reference evidence="5 6" key="1">
    <citation type="submission" date="2020-08" db="EMBL/GenBank/DDBJ databases">
        <title>Genomic Encyclopedia of Type Strains, Phase IV (KMG-IV): sequencing the most valuable type-strain genomes for metagenomic binning, comparative biology and taxonomic classification.</title>
        <authorList>
            <person name="Goeker M."/>
        </authorList>
    </citation>
    <scope>NUCLEOTIDE SEQUENCE [LARGE SCALE GENOMIC DNA]</scope>
    <source>
        <strain evidence="5 6">DSM 25966</strain>
    </source>
</reference>
<keyword evidence="3" id="KW-0804">Transcription</keyword>
<protein>
    <submittedName>
        <fullName evidence="5">DNA-binding FadR family transcriptional regulator</fullName>
    </submittedName>
</protein>
<keyword evidence="6" id="KW-1185">Reference proteome</keyword>
<dbReference type="RefSeq" id="WP_183398064.1">
    <property type="nucleotide sequence ID" value="NZ_JACIDS010000002.1"/>
</dbReference>
<dbReference type="PRINTS" id="PR00035">
    <property type="entry name" value="HTHGNTR"/>
</dbReference>
<dbReference type="InterPro" id="IPR036390">
    <property type="entry name" value="WH_DNA-bd_sf"/>
</dbReference>
<organism evidence="5 6">
    <name type="scientific">Kaistia hirudinis</name>
    <dbReference type="NCBI Taxonomy" id="1293440"/>
    <lineage>
        <taxon>Bacteria</taxon>
        <taxon>Pseudomonadati</taxon>
        <taxon>Pseudomonadota</taxon>
        <taxon>Alphaproteobacteria</taxon>
        <taxon>Hyphomicrobiales</taxon>
        <taxon>Kaistiaceae</taxon>
        <taxon>Kaistia</taxon>
    </lineage>
</organism>
<feature type="domain" description="HTH gntR-type" evidence="4">
    <location>
        <begin position="18"/>
        <end position="86"/>
    </location>
</feature>
<evidence type="ECO:0000313" key="6">
    <source>
        <dbReference type="Proteomes" id="UP000553963"/>
    </source>
</evidence>
<dbReference type="PROSITE" id="PS50949">
    <property type="entry name" value="HTH_GNTR"/>
    <property type="match status" value="1"/>
</dbReference>
<dbReference type="SUPFAM" id="SSF48008">
    <property type="entry name" value="GntR ligand-binding domain-like"/>
    <property type="match status" value="1"/>
</dbReference>
<dbReference type="InterPro" id="IPR000524">
    <property type="entry name" value="Tscrpt_reg_HTH_GntR"/>
</dbReference>
<dbReference type="CDD" id="cd07377">
    <property type="entry name" value="WHTH_GntR"/>
    <property type="match status" value="1"/>
</dbReference>
<evidence type="ECO:0000256" key="1">
    <source>
        <dbReference type="ARBA" id="ARBA00023015"/>
    </source>
</evidence>
<accession>A0A840ALC6</accession>
<evidence type="ECO:0000259" key="4">
    <source>
        <dbReference type="PROSITE" id="PS50949"/>
    </source>
</evidence>
<dbReference type="Gene3D" id="1.20.120.530">
    <property type="entry name" value="GntR ligand-binding domain-like"/>
    <property type="match status" value="1"/>
</dbReference>
<sequence>MSEPGSLLRSLSGKPAARNFHTFVINEIGTAIVSGRFPVGSILPSDAEMMSSYNVSRTVVREALRTLEAKGMVEARPKVGTRVSHRSRWNLFDPQLLAWHFDADLAPAFVEGLFDVRRSLEARAADLASRHRTAEHVRMLKYWAHEMELTQGEAESHALAALEIHRIIADASGNPLLRSALGLVELTLALAAVAGTPEARTRLRAAQTEASQILVAQIEAGEVAAAVTAADRLLEIEQAHALAGEAGGGR</sequence>
<keyword evidence="2 5" id="KW-0238">DNA-binding</keyword>
<dbReference type="SMART" id="SM00345">
    <property type="entry name" value="HTH_GNTR"/>
    <property type="match status" value="1"/>
</dbReference>
<evidence type="ECO:0000256" key="2">
    <source>
        <dbReference type="ARBA" id="ARBA00023125"/>
    </source>
</evidence>
<proteinExistence type="predicted"/>
<dbReference type="Proteomes" id="UP000553963">
    <property type="component" value="Unassembled WGS sequence"/>
</dbReference>
<dbReference type="GO" id="GO:0003677">
    <property type="term" value="F:DNA binding"/>
    <property type="evidence" value="ECO:0007669"/>
    <property type="project" value="UniProtKB-KW"/>
</dbReference>
<evidence type="ECO:0000313" key="5">
    <source>
        <dbReference type="EMBL" id="MBB3930402.1"/>
    </source>
</evidence>
<dbReference type="GO" id="GO:0003700">
    <property type="term" value="F:DNA-binding transcription factor activity"/>
    <property type="evidence" value="ECO:0007669"/>
    <property type="project" value="InterPro"/>
</dbReference>
<dbReference type="Pfam" id="PF00392">
    <property type="entry name" value="GntR"/>
    <property type="match status" value="1"/>
</dbReference>
<dbReference type="PANTHER" id="PTHR43537:SF44">
    <property type="entry name" value="GNTR FAMILY REGULATORY PROTEIN"/>
    <property type="match status" value="1"/>
</dbReference>
<gene>
    <name evidence="5" type="ORF">GGR25_001441</name>
</gene>
<keyword evidence="1" id="KW-0805">Transcription regulation</keyword>
<name>A0A840ALC6_9HYPH</name>
<dbReference type="InterPro" id="IPR011711">
    <property type="entry name" value="GntR_C"/>
</dbReference>
<dbReference type="SMART" id="SM00895">
    <property type="entry name" value="FCD"/>
    <property type="match status" value="1"/>
</dbReference>
<dbReference type="EMBL" id="JACIDS010000002">
    <property type="protein sequence ID" value="MBB3930402.1"/>
    <property type="molecule type" value="Genomic_DNA"/>
</dbReference>
<dbReference type="Gene3D" id="1.10.10.10">
    <property type="entry name" value="Winged helix-like DNA-binding domain superfamily/Winged helix DNA-binding domain"/>
    <property type="match status" value="1"/>
</dbReference>
<dbReference type="SUPFAM" id="SSF46785">
    <property type="entry name" value="Winged helix' DNA-binding domain"/>
    <property type="match status" value="1"/>
</dbReference>
<dbReference type="InterPro" id="IPR008920">
    <property type="entry name" value="TF_FadR/GntR_C"/>
</dbReference>
<dbReference type="PANTHER" id="PTHR43537">
    <property type="entry name" value="TRANSCRIPTIONAL REGULATOR, GNTR FAMILY"/>
    <property type="match status" value="1"/>
</dbReference>
<evidence type="ECO:0000256" key="3">
    <source>
        <dbReference type="ARBA" id="ARBA00023163"/>
    </source>
</evidence>
<dbReference type="InterPro" id="IPR036388">
    <property type="entry name" value="WH-like_DNA-bd_sf"/>
</dbReference>
<dbReference type="Pfam" id="PF07729">
    <property type="entry name" value="FCD"/>
    <property type="match status" value="1"/>
</dbReference>